<dbReference type="PROSITE" id="PS50893">
    <property type="entry name" value="ABC_TRANSPORTER_2"/>
    <property type="match status" value="1"/>
</dbReference>
<name>A6TPU2_ALKMQ</name>
<evidence type="ECO:0000256" key="1">
    <source>
        <dbReference type="ARBA" id="ARBA00005417"/>
    </source>
</evidence>
<evidence type="ECO:0000256" key="3">
    <source>
        <dbReference type="ARBA" id="ARBA00022741"/>
    </source>
</evidence>
<evidence type="ECO:0000256" key="2">
    <source>
        <dbReference type="ARBA" id="ARBA00022448"/>
    </source>
</evidence>
<dbReference type="AlphaFoldDB" id="A6TPU2"/>
<keyword evidence="4" id="KW-0067">ATP-binding</keyword>
<dbReference type="Proteomes" id="UP000001572">
    <property type="component" value="Chromosome"/>
</dbReference>
<proteinExistence type="inferred from homology"/>
<dbReference type="SMART" id="SM00382">
    <property type="entry name" value="AAA"/>
    <property type="match status" value="1"/>
</dbReference>
<dbReference type="eggNOG" id="COG1123">
    <property type="taxonomic scope" value="Bacteria"/>
</dbReference>
<dbReference type="STRING" id="293826.Amet_2049"/>
<dbReference type="PROSITE" id="PS00211">
    <property type="entry name" value="ABC_TRANSPORTER_1"/>
    <property type="match status" value="1"/>
</dbReference>
<dbReference type="CDD" id="cd03257">
    <property type="entry name" value="ABC_NikE_OppD_transporters"/>
    <property type="match status" value="1"/>
</dbReference>
<accession>A6TPU2</accession>
<evidence type="ECO:0000313" key="7">
    <source>
        <dbReference type="Proteomes" id="UP000001572"/>
    </source>
</evidence>
<dbReference type="InterPro" id="IPR003593">
    <property type="entry name" value="AAA+_ATPase"/>
</dbReference>
<dbReference type="InterPro" id="IPR050319">
    <property type="entry name" value="ABC_transp_ATP-bind"/>
</dbReference>
<dbReference type="GO" id="GO:0055085">
    <property type="term" value="P:transmembrane transport"/>
    <property type="evidence" value="ECO:0007669"/>
    <property type="project" value="UniProtKB-ARBA"/>
</dbReference>
<dbReference type="Pfam" id="PF00005">
    <property type="entry name" value="ABC_tran"/>
    <property type="match status" value="1"/>
</dbReference>
<keyword evidence="2" id="KW-0813">Transport</keyword>
<dbReference type="InterPro" id="IPR027417">
    <property type="entry name" value="P-loop_NTPase"/>
</dbReference>
<dbReference type="PANTHER" id="PTHR43776">
    <property type="entry name" value="TRANSPORT ATP-BINDING PROTEIN"/>
    <property type="match status" value="1"/>
</dbReference>
<dbReference type="HOGENOM" id="CLU_000604_1_23_9"/>
<dbReference type="GO" id="GO:0016887">
    <property type="term" value="F:ATP hydrolysis activity"/>
    <property type="evidence" value="ECO:0007669"/>
    <property type="project" value="InterPro"/>
</dbReference>
<dbReference type="RefSeq" id="WP_012063190.1">
    <property type="nucleotide sequence ID" value="NC_009633.1"/>
</dbReference>
<dbReference type="KEGG" id="amt:Amet_2049"/>
<evidence type="ECO:0000256" key="4">
    <source>
        <dbReference type="ARBA" id="ARBA00022840"/>
    </source>
</evidence>
<dbReference type="PANTHER" id="PTHR43776:SF7">
    <property type="entry name" value="D,D-DIPEPTIDE TRANSPORT ATP-BINDING PROTEIN DDPF-RELATED"/>
    <property type="match status" value="1"/>
</dbReference>
<protein>
    <submittedName>
        <fullName evidence="6">ABC transporter related</fullName>
    </submittedName>
</protein>
<dbReference type="EMBL" id="CP000724">
    <property type="protein sequence ID" value="ABR48210.1"/>
    <property type="molecule type" value="Genomic_DNA"/>
</dbReference>
<sequence>MNSSVPFLEVCGITKTFKQKNNTVEALKPISFKLQEAEILAIIGESGSGKSTLLKLLTGLERTTNGTVNLLGKDITRLRGKGSKHIYQNMQMIFQNPVASFNPRRKLRSSIIENMRQLRPSLSSVECTYEIDRLLEKVGIPSNLADRYPQHLSGGQCQRIAIARALSIQPKILLCDEITSALDVLVQAQVMDLLRELSRDLGIAIVFVSHDLSLTCNFCERVIVMHQGYCVETGSTNEIIDNPKHTYTKQLLAASIDPITSLETERVIFRHQII</sequence>
<dbReference type="InterPro" id="IPR017871">
    <property type="entry name" value="ABC_transporter-like_CS"/>
</dbReference>
<dbReference type="GO" id="GO:0005524">
    <property type="term" value="F:ATP binding"/>
    <property type="evidence" value="ECO:0007669"/>
    <property type="project" value="UniProtKB-KW"/>
</dbReference>
<organism evidence="6 7">
    <name type="scientific">Alkaliphilus metalliredigens (strain QYMF)</name>
    <dbReference type="NCBI Taxonomy" id="293826"/>
    <lineage>
        <taxon>Bacteria</taxon>
        <taxon>Bacillati</taxon>
        <taxon>Bacillota</taxon>
        <taxon>Clostridia</taxon>
        <taxon>Peptostreptococcales</taxon>
        <taxon>Natronincolaceae</taxon>
        <taxon>Alkaliphilus</taxon>
    </lineage>
</organism>
<feature type="domain" description="ABC transporter" evidence="5">
    <location>
        <begin position="8"/>
        <end position="252"/>
    </location>
</feature>
<evidence type="ECO:0000313" key="6">
    <source>
        <dbReference type="EMBL" id="ABR48210.1"/>
    </source>
</evidence>
<comment type="similarity">
    <text evidence="1">Belongs to the ABC transporter superfamily.</text>
</comment>
<keyword evidence="7" id="KW-1185">Reference proteome</keyword>
<dbReference type="InterPro" id="IPR003439">
    <property type="entry name" value="ABC_transporter-like_ATP-bd"/>
</dbReference>
<evidence type="ECO:0000259" key="5">
    <source>
        <dbReference type="PROSITE" id="PS50893"/>
    </source>
</evidence>
<dbReference type="SUPFAM" id="SSF52540">
    <property type="entry name" value="P-loop containing nucleoside triphosphate hydrolases"/>
    <property type="match status" value="1"/>
</dbReference>
<reference evidence="7" key="1">
    <citation type="journal article" date="2016" name="Genome Announc.">
        <title>Complete genome sequence of Alkaliphilus metalliredigens strain QYMF, an alkaliphilic and metal-reducing bacterium isolated from borax-contaminated leachate ponds.</title>
        <authorList>
            <person name="Hwang C."/>
            <person name="Copeland A."/>
            <person name="Lucas S."/>
            <person name="Lapidus A."/>
            <person name="Barry K."/>
            <person name="Detter J.C."/>
            <person name="Glavina Del Rio T."/>
            <person name="Hammon N."/>
            <person name="Israni S."/>
            <person name="Dalin E."/>
            <person name="Tice H."/>
            <person name="Pitluck S."/>
            <person name="Chertkov O."/>
            <person name="Brettin T."/>
            <person name="Bruce D."/>
            <person name="Han C."/>
            <person name="Schmutz J."/>
            <person name="Larimer F."/>
            <person name="Land M.L."/>
            <person name="Hauser L."/>
            <person name="Kyrpides N."/>
            <person name="Mikhailova N."/>
            <person name="Ye Q."/>
            <person name="Zhou J."/>
            <person name="Richardson P."/>
            <person name="Fields M.W."/>
        </authorList>
    </citation>
    <scope>NUCLEOTIDE SEQUENCE [LARGE SCALE GENOMIC DNA]</scope>
    <source>
        <strain evidence="7">QYMF</strain>
    </source>
</reference>
<dbReference type="Gene3D" id="3.40.50.300">
    <property type="entry name" value="P-loop containing nucleotide triphosphate hydrolases"/>
    <property type="match status" value="1"/>
</dbReference>
<keyword evidence="3" id="KW-0547">Nucleotide-binding</keyword>
<gene>
    <name evidence="6" type="ordered locus">Amet_2049</name>
</gene>